<evidence type="ECO:0000313" key="2">
    <source>
        <dbReference type="EMBL" id="WNH01362.1"/>
    </source>
</evidence>
<dbReference type="Proteomes" id="UP001300348">
    <property type="component" value="Chromosome"/>
</dbReference>
<dbReference type="Pfam" id="PF25694">
    <property type="entry name" value="N_peptide"/>
    <property type="match status" value="1"/>
</dbReference>
<dbReference type="GeneID" id="88857156"/>
<name>A0ABY9XFI4_9GAMM</name>
<dbReference type="EMBL" id="CP133647">
    <property type="protein sequence ID" value="WNH01362.1"/>
    <property type="molecule type" value="Genomic_DNA"/>
</dbReference>
<protein>
    <recommendedName>
        <fullName evidence="4">Transcriptional regulator</fullName>
    </recommendedName>
</protein>
<feature type="region of interest" description="Disordered" evidence="1">
    <location>
        <begin position="1"/>
        <end position="25"/>
    </location>
</feature>
<evidence type="ECO:0000313" key="3">
    <source>
        <dbReference type="Proteomes" id="UP001300348"/>
    </source>
</evidence>
<sequence length="109" mass="12529">MHNFHGYNNARKRRHERRKELQEAHNINTQLQKAFSNIDSIKSEIAVKPARPILSLNRKAMDRVEKAISIKNTPMHDNLSNCCLPNTAIYSTKTKFRRSSKAGEITARA</sequence>
<organism evidence="2 3">
    <name type="scientific">Xenorhabdus griffiniae</name>
    <dbReference type="NCBI Taxonomy" id="351672"/>
    <lineage>
        <taxon>Bacteria</taxon>
        <taxon>Pseudomonadati</taxon>
        <taxon>Pseudomonadota</taxon>
        <taxon>Gammaproteobacteria</taxon>
        <taxon>Enterobacterales</taxon>
        <taxon>Morganellaceae</taxon>
        <taxon>Xenorhabdus</taxon>
    </lineage>
</organism>
<accession>A0ABY9XFI4</accession>
<evidence type="ECO:0008006" key="4">
    <source>
        <dbReference type="Google" id="ProtNLM"/>
    </source>
</evidence>
<reference evidence="2 3" key="1">
    <citation type="journal article" date="2023" name="Access Microbiol">
        <title>The genome of a steinernematid-associated Pseudomonas piscis bacterium encodes the biosynthesis of insect toxins.</title>
        <authorList>
            <person name="Awori R.M."/>
            <person name="Hendre P."/>
            <person name="Amugune N.O."/>
        </authorList>
    </citation>
    <scope>NUCLEOTIDE SEQUENCE [LARGE SCALE GENOMIC DNA]</scope>
    <source>
        <strain evidence="2 3">97</strain>
    </source>
</reference>
<dbReference type="RefSeq" id="WP_189759602.1">
    <property type="nucleotide sequence ID" value="NZ_CAWPOC010000190.1"/>
</dbReference>
<proteinExistence type="predicted"/>
<keyword evidence="3" id="KW-1185">Reference proteome</keyword>
<dbReference type="InterPro" id="IPR057902">
    <property type="entry name" value="N_peptide"/>
</dbReference>
<evidence type="ECO:0000256" key="1">
    <source>
        <dbReference type="SAM" id="MobiDB-lite"/>
    </source>
</evidence>
<gene>
    <name evidence="2" type="ORF">QL112_016325</name>
</gene>